<dbReference type="Pfam" id="PF01903">
    <property type="entry name" value="CbiX"/>
    <property type="match status" value="2"/>
</dbReference>
<dbReference type="GO" id="GO:0046872">
    <property type="term" value="F:metal ion binding"/>
    <property type="evidence" value="ECO:0007669"/>
    <property type="project" value="UniProtKB-KW"/>
</dbReference>
<dbReference type="InterPro" id="IPR050963">
    <property type="entry name" value="Sirohydro_Cobaltochel/CbiX"/>
</dbReference>
<dbReference type="RefSeq" id="WP_221183040.1">
    <property type="nucleotide sequence ID" value="NZ_JACHVY010000001.1"/>
</dbReference>
<dbReference type="GO" id="GO:0016829">
    <property type="term" value="F:lyase activity"/>
    <property type="evidence" value="ECO:0007669"/>
    <property type="project" value="UniProtKB-KW"/>
</dbReference>
<protein>
    <submittedName>
        <fullName evidence="4">Sirohydrochlorin ferrochelatase</fullName>
    </submittedName>
</protein>
<feature type="compositionally biased region" description="Polar residues" evidence="3">
    <location>
        <begin position="1"/>
        <end position="10"/>
    </location>
</feature>
<sequence>MSTAQQTLEENVTDTLEETVGTTVEDAPQDAPQDARRGTVGDPVLVACSHGTRSAPGRAVVEALRAAVRAARPGLRVVAAHVDVQEPELGAVVEELVAGGERCVVVPLLLSSGYHVRVDIAQALRDTGGRAVAAPALGPDEVITAALVDRLEEALGTPVEEFPGAVVLAAAGSSDARAAADVQAAVASLSARTGRAVTSGFLSAQEPTVADAVAAARAAGAAEVAVAGYLLAPGVFSARLAAAGADVVAEPLGVHPALVDLVLARYDGATATPPR</sequence>
<organism evidence="4 5">
    <name type="scientific">Kineococcus radiotolerans</name>
    <dbReference type="NCBI Taxonomy" id="131568"/>
    <lineage>
        <taxon>Bacteria</taxon>
        <taxon>Bacillati</taxon>
        <taxon>Actinomycetota</taxon>
        <taxon>Actinomycetes</taxon>
        <taxon>Kineosporiales</taxon>
        <taxon>Kineosporiaceae</taxon>
        <taxon>Kineococcus</taxon>
    </lineage>
</organism>
<dbReference type="Gene3D" id="3.40.50.1400">
    <property type="match status" value="2"/>
</dbReference>
<name>A0A7W4TJC3_KINRA</name>
<keyword evidence="2" id="KW-0456">Lyase</keyword>
<dbReference type="SUPFAM" id="SSF53800">
    <property type="entry name" value="Chelatase"/>
    <property type="match status" value="1"/>
</dbReference>
<dbReference type="EMBL" id="JACHVY010000001">
    <property type="protein sequence ID" value="MBB2899992.1"/>
    <property type="molecule type" value="Genomic_DNA"/>
</dbReference>
<evidence type="ECO:0000256" key="3">
    <source>
        <dbReference type="SAM" id="MobiDB-lite"/>
    </source>
</evidence>
<dbReference type="CDD" id="cd03416">
    <property type="entry name" value="CbiX_SirB_N"/>
    <property type="match status" value="1"/>
</dbReference>
<evidence type="ECO:0000256" key="2">
    <source>
        <dbReference type="ARBA" id="ARBA00023239"/>
    </source>
</evidence>
<dbReference type="InterPro" id="IPR002762">
    <property type="entry name" value="CbiX-like"/>
</dbReference>
<dbReference type="PANTHER" id="PTHR33542:SF5">
    <property type="entry name" value="FERROCHELATASE CHE1"/>
    <property type="match status" value="1"/>
</dbReference>
<evidence type="ECO:0000313" key="4">
    <source>
        <dbReference type="EMBL" id="MBB2899992.1"/>
    </source>
</evidence>
<gene>
    <name evidence="4" type="ORF">FHR75_000780</name>
</gene>
<evidence type="ECO:0000256" key="1">
    <source>
        <dbReference type="ARBA" id="ARBA00022723"/>
    </source>
</evidence>
<dbReference type="AlphaFoldDB" id="A0A7W4TJC3"/>
<dbReference type="PANTHER" id="PTHR33542">
    <property type="entry name" value="SIROHYDROCHLORIN FERROCHELATASE, CHLOROPLASTIC"/>
    <property type="match status" value="1"/>
</dbReference>
<dbReference type="Proteomes" id="UP000533269">
    <property type="component" value="Unassembled WGS sequence"/>
</dbReference>
<reference evidence="4 5" key="1">
    <citation type="submission" date="2020-08" db="EMBL/GenBank/DDBJ databases">
        <title>The Agave Microbiome: Exploring the role of microbial communities in plant adaptations to desert environments.</title>
        <authorList>
            <person name="Partida-Martinez L.P."/>
        </authorList>
    </citation>
    <scope>NUCLEOTIDE SEQUENCE [LARGE SCALE GENOMIC DNA]</scope>
    <source>
        <strain evidence="4 5">AS2.23</strain>
    </source>
</reference>
<proteinExistence type="predicted"/>
<keyword evidence="1" id="KW-0479">Metal-binding</keyword>
<reference evidence="4 5" key="2">
    <citation type="submission" date="2020-08" db="EMBL/GenBank/DDBJ databases">
        <authorList>
            <person name="Partida-Martinez L."/>
            <person name="Huntemann M."/>
            <person name="Clum A."/>
            <person name="Wang J."/>
            <person name="Palaniappan K."/>
            <person name="Ritter S."/>
            <person name="Chen I.-M."/>
            <person name="Stamatis D."/>
            <person name="Reddy T."/>
            <person name="O'Malley R."/>
            <person name="Daum C."/>
            <person name="Shapiro N."/>
            <person name="Ivanova N."/>
            <person name="Kyrpides N."/>
            <person name="Woyke T."/>
        </authorList>
    </citation>
    <scope>NUCLEOTIDE SEQUENCE [LARGE SCALE GENOMIC DNA]</scope>
    <source>
        <strain evidence="4 5">AS2.23</strain>
    </source>
</reference>
<comment type="caution">
    <text evidence="4">The sequence shown here is derived from an EMBL/GenBank/DDBJ whole genome shotgun (WGS) entry which is preliminary data.</text>
</comment>
<feature type="region of interest" description="Disordered" evidence="3">
    <location>
        <begin position="1"/>
        <end position="39"/>
    </location>
</feature>
<evidence type="ECO:0000313" key="5">
    <source>
        <dbReference type="Proteomes" id="UP000533269"/>
    </source>
</evidence>
<accession>A0A7W4TJC3</accession>